<accession>A0ABN4C0L4</accession>
<dbReference type="PROSITE" id="PS51318">
    <property type="entry name" value="TAT"/>
    <property type="match status" value="1"/>
</dbReference>
<dbReference type="PANTHER" id="PTHR42827:SF1">
    <property type="entry name" value="IRON-SULFUR CLUSTER-BINDING PROTEIN"/>
    <property type="match status" value="1"/>
</dbReference>
<organism evidence="2 3">
    <name type="scientific">Dehalobacter restrictus (strain DSM 9455 / PER-K23)</name>
    <dbReference type="NCBI Taxonomy" id="871738"/>
    <lineage>
        <taxon>Bacteria</taxon>
        <taxon>Bacillati</taxon>
        <taxon>Bacillota</taxon>
        <taxon>Clostridia</taxon>
        <taxon>Eubacteriales</taxon>
        <taxon>Desulfitobacteriaceae</taxon>
        <taxon>Dehalobacter</taxon>
    </lineage>
</organism>
<evidence type="ECO:0000313" key="2">
    <source>
        <dbReference type="EMBL" id="AHF11411.1"/>
    </source>
</evidence>
<feature type="chain" id="PRO_5046058467" description="Reductive dehalogenase" evidence="1">
    <location>
        <begin position="33"/>
        <end position="334"/>
    </location>
</feature>
<sequence>MKTSRRNFLKAALAAGAALSVPALIVPEQAQAKTVDKPVYELTKDYGRFDQKNTMFARKFWDAEYNAWRKTLQARDFSVKDEHEYMAMNLAAWHVHNNGAFMNAFGVSAQSPLMRWDDAVITMDEKISEAYNTVTTKNTDNPMIWDDTIAPNAFQEEPEIFSRKVKNAGLFLGAFDVGIAKLDPNWIYSQYFNFKEKTSKPWPKDPAQFKYAVVAAIEMKNDPIRDLKTYSASASAGLGYSNMVEVADSLARFIRGLGYPAIPIGNDTMPTIPAALEAGMGELGRNGLLITPKFGPRVRLCAVLTDAPLMPDKPVDMGVKAFCDVCKKCDRKLS</sequence>
<keyword evidence="1" id="KW-0732">Signal</keyword>
<evidence type="ECO:0000256" key="1">
    <source>
        <dbReference type="SAM" id="SignalP"/>
    </source>
</evidence>
<dbReference type="RefSeq" id="WP_025205943.1">
    <property type="nucleotide sequence ID" value="NZ_CP007033.1"/>
</dbReference>
<feature type="signal peptide" evidence="1">
    <location>
        <begin position="1"/>
        <end position="32"/>
    </location>
</feature>
<name>A0ABN4C0L4_DEHRP</name>
<dbReference type="Pfam" id="PF10518">
    <property type="entry name" value="TAT_signal"/>
    <property type="match status" value="1"/>
</dbReference>
<dbReference type="PANTHER" id="PTHR42827">
    <property type="entry name" value="IRON-SULFUR CLUSTER-BINDING PROTEIN-RELATED"/>
    <property type="match status" value="1"/>
</dbReference>
<protein>
    <recommendedName>
        <fullName evidence="4">Reductive dehalogenase</fullName>
    </recommendedName>
</protein>
<dbReference type="Proteomes" id="UP000018934">
    <property type="component" value="Chromosome"/>
</dbReference>
<gene>
    <name evidence="2" type="ORF">DEHRE_10425</name>
</gene>
<dbReference type="NCBIfam" id="TIGR01409">
    <property type="entry name" value="TAT_signal_seq"/>
    <property type="match status" value="1"/>
</dbReference>
<keyword evidence="3" id="KW-1185">Reference proteome</keyword>
<reference evidence="2 3" key="1">
    <citation type="journal article" date="2013" name="Stand. Genomic Sci.">
        <title>Complete genome sequence of Dehalobacter restrictus PER-K23(T.).</title>
        <authorList>
            <person name="Kruse T."/>
            <person name="Maillard J."/>
            <person name="Goodwin L."/>
            <person name="Woyke T."/>
            <person name="Teshima H."/>
            <person name="Bruce D."/>
            <person name="Detter C."/>
            <person name="Tapia R."/>
            <person name="Han C."/>
            <person name="Huntemann M."/>
            <person name="Wei C.L."/>
            <person name="Han J."/>
            <person name="Chen A."/>
            <person name="Kyrpides N."/>
            <person name="Szeto E."/>
            <person name="Markowitz V."/>
            <person name="Ivanova N."/>
            <person name="Pagani I."/>
            <person name="Pati A."/>
            <person name="Pitluck S."/>
            <person name="Nolan M."/>
            <person name="Holliger C."/>
            <person name="Smidt H."/>
        </authorList>
    </citation>
    <scope>NUCLEOTIDE SEQUENCE [LARGE SCALE GENOMIC DNA]</scope>
    <source>
        <strain evidence="3">DSM 9455</strain>
    </source>
</reference>
<dbReference type="InterPro" id="IPR019546">
    <property type="entry name" value="TAT_signal_bac_arc"/>
</dbReference>
<evidence type="ECO:0000313" key="3">
    <source>
        <dbReference type="Proteomes" id="UP000018934"/>
    </source>
</evidence>
<dbReference type="InterPro" id="IPR006311">
    <property type="entry name" value="TAT_signal"/>
</dbReference>
<proteinExistence type="predicted"/>
<dbReference type="EMBL" id="CP007033">
    <property type="protein sequence ID" value="AHF11411.1"/>
    <property type="molecule type" value="Genomic_DNA"/>
</dbReference>
<evidence type="ECO:0008006" key="4">
    <source>
        <dbReference type="Google" id="ProtNLM"/>
    </source>
</evidence>